<gene>
    <name evidence="3" type="ORF">J6I44_04200</name>
</gene>
<dbReference type="Proteomes" id="UP001207918">
    <property type="component" value="Unassembled WGS sequence"/>
</dbReference>
<organism evidence="3 4">
    <name type="scientific">Fodinibius salsisoli</name>
    <dbReference type="NCBI Taxonomy" id="2820877"/>
    <lineage>
        <taxon>Bacteria</taxon>
        <taxon>Pseudomonadati</taxon>
        <taxon>Balneolota</taxon>
        <taxon>Balneolia</taxon>
        <taxon>Balneolales</taxon>
        <taxon>Balneolaceae</taxon>
        <taxon>Fodinibius</taxon>
    </lineage>
</organism>
<reference evidence="3 4" key="1">
    <citation type="submission" date="2021-03" db="EMBL/GenBank/DDBJ databases">
        <title>Aliifodinibius sp. nov., a new bacterium isolated from saline soil.</title>
        <authorList>
            <person name="Galisteo C."/>
            <person name="De La Haba R."/>
            <person name="Sanchez-Porro C."/>
            <person name="Ventosa A."/>
        </authorList>
    </citation>
    <scope>NUCLEOTIDE SEQUENCE [LARGE SCALE GENOMIC DNA]</scope>
    <source>
        <strain evidence="3 4">1BSP15-2V2</strain>
    </source>
</reference>
<feature type="domain" description="MOFRL" evidence="1">
    <location>
        <begin position="327"/>
        <end position="431"/>
    </location>
</feature>
<dbReference type="InterPro" id="IPR025286">
    <property type="entry name" value="MOFRL_assoc_dom"/>
</dbReference>
<evidence type="ECO:0000313" key="3">
    <source>
        <dbReference type="EMBL" id="MCW9706037.1"/>
    </source>
</evidence>
<dbReference type="InterPro" id="IPR039760">
    <property type="entry name" value="MOFRL_protein"/>
</dbReference>
<dbReference type="InterPro" id="IPR037035">
    <property type="entry name" value="GK-like_C_sf"/>
</dbReference>
<dbReference type="InterPro" id="IPR007835">
    <property type="entry name" value="MOFRL"/>
</dbReference>
<dbReference type="Pfam" id="PF13660">
    <property type="entry name" value="DUF4147"/>
    <property type="match status" value="1"/>
</dbReference>
<evidence type="ECO:0000313" key="4">
    <source>
        <dbReference type="Proteomes" id="UP001207918"/>
    </source>
</evidence>
<accession>A0ABT3PJD7</accession>
<dbReference type="RefSeq" id="WP_265764734.1">
    <property type="nucleotide sequence ID" value="NZ_JAGGJA010000002.1"/>
</dbReference>
<proteinExistence type="predicted"/>
<evidence type="ECO:0000259" key="2">
    <source>
        <dbReference type="Pfam" id="PF13660"/>
    </source>
</evidence>
<dbReference type="SUPFAM" id="SSF82544">
    <property type="entry name" value="GckA/TtuD-like"/>
    <property type="match status" value="1"/>
</dbReference>
<name>A0ABT3PJD7_9BACT</name>
<dbReference type="PANTHER" id="PTHR12227:SF0">
    <property type="entry name" value="GLYCERATE KINASE"/>
    <property type="match status" value="1"/>
</dbReference>
<keyword evidence="4" id="KW-1185">Reference proteome</keyword>
<dbReference type="PANTHER" id="PTHR12227">
    <property type="entry name" value="GLYCERATE KINASE"/>
    <property type="match status" value="1"/>
</dbReference>
<evidence type="ECO:0000259" key="1">
    <source>
        <dbReference type="Pfam" id="PF05161"/>
    </source>
</evidence>
<dbReference type="EMBL" id="JAGGJA010000002">
    <property type="protein sequence ID" value="MCW9706037.1"/>
    <property type="molecule type" value="Genomic_DNA"/>
</dbReference>
<dbReference type="Pfam" id="PF05161">
    <property type="entry name" value="MOFRL"/>
    <property type="match status" value="1"/>
</dbReference>
<comment type="caution">
    <text evidence="3">The sequence shown here is derived from an EMBL/GenBank/DDBJ whole genome shotgun (WGS) entry which is preliminary data.</text>
</comment>
<dbReference type="Gene3D" id="3.40.1480.10">
    <property type="entry name" value="MOFRL domain"/>
    <property type="match status" value="1"/>
</dbReference>
<dbReference type="InterPro" id="IPR038614">
    <property type="entry name" value="GK_N_sf"/>
</dbReference>
<feature type="domain" description="MOFRL-associated" evidence="2">
    <location>
        <begin position="5"/>
        <end position="243"/>
    </location>
</feature>
<dbReference type="Gene3D" id="3.40.50.10180">
    <property type="entry name" value="Glycerate kinase, MOFRL-like N-terminal domain"/>
    <property type="match status" value="1"/>
</dbReference>
<sequence>MHTYLKELFLRTLDACSPQKAIADRVSCKGHKLSVGASGFDLKEHPVYVFAAGKASIPMYEAVHTIMEGRIAGSLVITAGSKASVSVPADEIIEGEHPVPGRGSLRAGEQAISFFKEIPGDAIVLNLISGGTSSLMCQPAEDITIEELNQTFDLLNNSGAGIYEMNAVRKHCSDIKGGQLLRSLSHETTLINLIISDVPGDHPAVIGSGPTVPDSSTFSDAEGVLKERSIWDKVPKSVRKHIQLGIAGRWQETLKPGEISFAGEQTQIISSAGQFARQAEAFAAEDGYQVWVAREPFNEPVETVATTVYERIKDQLEKEGTQERPTLLIFYGESTVKVTGEGKGGRNQELALRGALKIANQPNISWLSAGTDGIDGPTDAAGALVDGETIGRARNNDIDPETYLQRNDSYHFHKQMDTLLKTGATGHNLMDVVWIEIGG</sequence>
<protein>
    <submittedName>
        <fullName evidence="3">DUF4147 domain-containing protein</fullName>
    </submittedName>
</protein>